<keyword evidence="12" id="KW-0963">Cytoplasm</keyword>
<dbReference type="GO" id="GO:0046872">
    <property type="term" value="F:metal ion binding"/>
    <property type="evidence" value="ECO:0007669"/>
    <property type="project" value="UniProtKB-KW"/>
</dbReference>
<feature type="active site" evidence="13">
    <location>
        <position position="189"/>
    </location>
</feature>
<dbReference type="Gene3D" id="3.30.1490.20">
    <property type="entry name" value="ATP-grasp fold, A domain"/>
    <property type="match status" value="1"/>
</dbReference>
<dbReference type="GO" id="GO:0071555">
    <property type="term" value="P:cell wall organization"/>
    <property type="evidence" value="ECO:0007669"/>
    <property type="project" value="UniProtKB-KW"/>
</dbReference>
<evidence type="ECO:0000256" key="12">
    <source>
        <dbReference type="HAMAP-Rule" id="MF_00047"/>
    </source>
</evidence>
<comment type="subcellular location">
    <subcellularLocation>
        <location evidence="12">Cytoplasm</location>
    </subcellularLocation>
</comment>
<protein>
    <recommendedName>
        <fullName evidence="12">D-alanine--D-alanine ligase</fullName>
        <ecNumber evidence="12">6.3.2.4</ecNumber>
    </recommendedName>
    <alternativeName>
        <fullName evidence="12">D-Ala-D-Ala ligase</fullName>
    </alternativeName>
    <alternativeName>
        <fullName evidence="12">D-alanylalanine synthetase</fullName>
    </alternativeName>
</protein>
<dbReference type="Pfam" id="PF01820">
    <property type="entry name" value="Dala_Dala_lig_N"/>
    <property type="match status" value="1"/>
</dbReference>
<evidence type="ECO:0000256" key="7">
    <source>
        <dbReference type="ARBA" id="ARBA00022842"/>
    </source>
</evidence>
<comment type="cofactor">
    <cofactor evidence="1">
        <name>Mn(2+)</name>
        <dbReference type="ChEBI" id="CHEBI:29035"/>
    </cofactor>
</comment>
<reference evidence="17" key="1">
    <citation type="submission" date="2020-08" db="EMBL/GenBank/DDBJ databases">
        <title>Genome public.</title>
        <authorList>
            <person name="Liu C."/>
            <person name="Sun Q."/>
        </authorList>
    </citation>
    <scope>NUCLEOTIDE SEQUENCE</scope>
    <source>
        <strain evidence="17">NSJ-32</strain>
    </source>
</reference>
<evidence type="ECO:0000313" key="17">
    <source>
        <dbReference type="EMBL" id="MBC8545037.1"/>
    </source>
</evidence>
<comment type="catalytic activity">
    <reaction evidence="12">
        <text>2 D-alanine + ATP = D-alanyl-D-alanine + ADP + phosphate + H(+)</text>
        <dbReference type="Rhea" id="RHEA:11224"/>
        <dbReference type="ChEBI" id="CHEBI:15378"/>
        <dbReference type="ChEBI" id="CHEBI:30616"/>
        <dbReference type="ChEBI" id="CHEBI:43474"/>
        <dbReference type="ChEBI" id="CHEBI:57416"/>
        <dbReference type="ChEBI" id="CHEBI:57822"/>
        <dbReference type="ChEBI" id="CHEBI:456216"/>
        <dbReference type="EC" id="6.3.2.4"/>
    </reaction>
</comment>
<feature type="binding site" evidence="14">
    <location>
        <position position="317"/>
    </location>
    <ligand>
        <name>Mg(2+)</name>
        <dbReference type="ChEBI" id="CHEBI:18420"/>
        <label>2</label>
    </ligand>
</feature>
<evidence type="ECO:0000256" key="8">
    <source>
        <dbReference type="ARBA" id="ARBA00022960"/>
    </source>
</evidence>
<accession>A0A926DWA6</accession>
<evidence type="ECO:0000256" key="1">
    <source>
        <dbReference type="ARBA" id="ARBA00001936"/>
    </source>
</evidence>
<evidence type="ECO:0000256" key="13">
    <source>
        <dbReference type="PIRSR" id="PIRSR039102-1"/>
    </source>
</evidence>
<keyword evidence="6 15" id="KW-0067">ATP-binding</keyword>
<dbReference type="InterPro" id="IPR000291">
    <property type="entry name" value="D-Ala_lig_Van_CS"/>
</dbReference>
<dbReference type="InterPro" id="IPR005905">
    <property type="entry name" value="D_ala_D_ala"/>
</dbReference>
<dbReference type="GO" id="GO:0005829">
    <property type="term" value="C:cytosol"/>
    <property type="evidence" value="ECO:0007669"/>
    <property type="project" value="TreeGrafter"/>
</dbReference>
<evidence type="ECO:0000256" key="11">
    <source>
        <dbReference type="ARBA" id="ARBA00023316"/>
    </source>
</evidence>
<dbReference type="EC" id="6.3.2.4" evidence="12"/>
<comment type="caution">
    <text evidence="17">The sequence shown here is derived from an EMBL/GenBank/DDBJ whole genome shotgun (WGS) entry which is preliminary data.</text>
</comment>
<feature type="active site" evidence="13">
    <location>
        <position position="328"/>
    </location>
</feature>
<dbReference type="Proteomes" id="UP000657006">
    <property type="component" value="Unassembled WGS sequence"/>
</dbReference>
<dbReference type="SUPFAM" id="SSF52440">
    <property type="entry name" value="PreATP-grasp domain"/>
    <property type="match status" value="1"/>
</dbReference>
<keyword evidence="8 12" id="KW-0133">Cell shape</keyword>
<dbReference type="Gene3D" id="3.30.470.20">
    <property type="entry name" value="ATP-grasp fold, B domain"/>
    <property type="match status" value="1"/>
</dbReference>
<evidence type="ECO:0000256" key="10">
    <source>
        <dbReference type="ARBA" id="ARBA00023211"/>
    </source>
</evidence>
<evidence type="ECO:0000256" key="6">
    <source>
        <dbReference type="ARBA" id="ARBA00022840"/>
    </source>
</evidence>
<feature type="binding site" evidence="14">
    <location>
        <position position="304"/>
    </location>
    <ligand>
        <name>Mg(2+)</name>
        <dbReference type="ChEBI" id="CHEBI:18420"/>
        <label>1</label>
    </ligand>
</feature>
<sequence length="369" mass="41124">MNQQKKKKVIVLYGGRSVEHAVSLQSAKAVIASLNRSRYDVFLTYISPTGVWHYLGPAPEIVESLDQLIPETLSPQSVSQSMALFLEAATSLNDCIAFPVLHGSYGEDGTIQGFFEMAGIPYVGNGVLASSTGMDKETMKNIFAQHQIPQGQYLSVRKSQYEADTHSIVSLVEHTFSYPFYVKPSNGGSSVGVHKITGPEEFRSSVDDAFLYDQKLLFEEDLTGREMQIAVLGNTSSSLHPPKCSLVGEYFQEHDFMDYKAKYVDGKLVQSIPAALRPETADAMKKVALTAFEALECTGLLRVDFFVRDQERFYVNEVNTLPGFTPFSMYPTLWQKSENLSYSSLLDELLMLAEEAYTAKNSLTRRFSL</sequence>
<comment type="pathway">
    <text evidence="12">Cell wall biogenesis; peptidoglycan biosynthesis.</text>
</comment>
<evidence type="ECO:0000256" key="14">
    <source>
        <dbReference type="PIRSR" id="PIRSR039102-3"/>
    </source>
</evidence>
<gene>
    <name evidence="12" type="primary">ddl</name>
    <name evidence="17" type="ORF">H8730_15960</name>
</gene>
<feature type="active site" evidence="13">
    <location>
        <position position="19"/>
    </location>
</feature>
<name>A0A926DWA6_9FIRM</name>
<dbReference type="SUPFAM" id="SSF56059">
    <property type="entry name" value="Glutathione synthetase ATP-binding domain-like"/>
    <property type="match status" value="1"/>
</dbReference>
<dbReference type="GO" id="GO:0009252">
    <property type="term" value="P:peptidoglycan biosynthetic process"/>
    <property type="evidence" value="ECO:0007669"/>
    <property type="project" value="UniProtKB-UniRule"/>
</dbReference>
<keyword evidence="5 15" id="KW-0547">Nucleotide-binding</keyword>
<feature type="binding site" evidence="14">
    <location>
        <position position="317"/>
    </location>
    <ligand>
        <name>Mg(2+)</name>
        <dbReference type="ChEBI" id="CHEBI:18420"/>
        <label>1</label>
    </ligand>
</feature>
<evidence type="ECO:0000256" key="15">
    <source>
        <dbReference type="PROSITE-ProRule" id="PRU00409"/>
    </source>
</evidence>
<keyword evidence="11 12" id="KW-0961">Cell wall biogenesis/degradation</keyword>
<comment type="similarity">
    <text evidence="2 12">Belongs to the D-alanine--D-alanine ligase family.</text>
</comment>
<evidence type="ECO:0000256" key="4">
    <source>
        <dbReference type="ARBA" id="ARBA00022723"/>
    </source>
</evidence>
<dbReference type="RefSeq" id="WP_177714114.1">
    <property type="nucleotide sequence ID" value="NZ_JACRSQ010000042.1"/>
</dbReference>
<dbReference type="EMBL" id="JACRSQ010000042">
    <property type="protein sequence ID" value="MBC8545037.1"/>
    <property type="molecule type" value="Genomic_DNA"/>
</dbReference>
<dbReference type="HAMAP" id="MF_00047">
    <property type="entry name" value="Dala_Dala_lig"/>
    <property type="match status" value="1"/>
</dbReference>
<dbReference type="InterPro" id="IPR016185">
    <property type="entry name" value="PreATP-grasp_dom_sf"/>
</dbReference>
<keyword evidence="10 14" id="KW-0464">Manganese</keyword>
<evidence type="ECO:0000313" key="18">
    <source>
        <dbReference type="Proteomes" id="UP000657006"/>
    </source>
</evidence>
<keyword evidence="9 12" id="KW-0573">Peptidoglycan synthesis</keyword>
<dbReference type="PIRSF" id="PIRSF039102">
    <property type="entry name" value="Ddl/VanB"/>
    <property type="match status" value="1"/>
</dbReference>
<evidence type="ECO:0000256" key="9">
    <source>
        <dbReference type="ARBA" id="ARBA00022984"/>
    </source>
</evidence>
<comment type="cofactor">
    <cofactor evidence="14">
        <name>Mg(2+)</name>
        <dbReference type="ChEBI" id="CHEBI:18420"/>
    </cofactor>
    <cofactor evidence="14">
        <name>Mn(2+)</name>
        <dbReference type="ChEBI" id="CHEBI:29035"/>
    </cofactor>
    <text evidence="14">Binds 2 magnesium or manganese ions per subunit.</text>
</comment>
<keyword evidence="3 12" id="KW-0436">Ligase</keyword>
<dbReference type="AlphaFoldDB" id="A0A926DWA6"/>
<dbReference type="Gene3D" id="3.40.50.20">
    <property type="match status" value="1"/>
</dbReference>
<evidence type="ECO:0000256" key="3">
    <source>
        <dbReference type="ARBA" id="ARBA00022598"/>
    </source>
</evidence>
<dbReference type="InterPro" id="IPR011761">
    <property type="entry name" value="ATP-grasp"/>
</dbReference>
<dbReference type="PROSITE" id="PS50975">
    <property type="entry name" value="ATP_GRASP"/>
    <property type="match status" value="1"/>
</dbReference>
<feature type="binding site" evidence="14">
    <location>
        <position position="319"/>
    </location>
    <ligand>
        <name>Mg(2+)</name>
        <dbReference type="ChEBI" id="CHEBI:18420"/>
        <label>2</label>
    </ligand>
</feature>
<evidence type="ECO:0000256" key="5">
    <source>
        <dbReference type="ARBA" id="ARBA00022741"/>
    </source>
</evidence>
<comment type="function">
    <text evidence="12">Cell wall formation.</text>
</comment>
<proteinExistence type="inferred from homology"/>
<dbReference type="GO" id="GO:0008360">
    <property type="term" value="P:regulation of cell shape"/>
    <property type="evidence" value="ECO:0007669"/>
    <property type="project" value="UniProtKB-KW"/>
</dbReference>
<evidence type="ECO:0000259" key="16">
    <source>
        <dbReference type="PROSITE" id="PS50975"/>
    </source>
</evidence>
<dbReference type="InterPro" id="IPR011127">
    <property type="entry name" value="Dala_Dala_lig_N"/>
</dbReference>
<dbReference type="InterPro" id="IPR013815">
    <property type="entry name" value="ATP_grasp_subdomain_1"/>
</dbReference>
<keyword evidence="18" id="KW-1185">Reference proteome</keyword>
<evidence type="ECO:0000256" key="2">
    <source>
        <dbReference type="ARBA" id="ARBA00010871"/>
    </source>
</evidence>
<keyword evidence="4 14" id="KW-0479">Metal-binding</keyword>
<dbReference type="PANTHER" id="PTHR23132:SF25">
    <property type="entry name" value="D-ALANINE--D-ALANINE LIGASE A"/>
    <property type="match status" value="1"/>
</dbReference>
<dbReference type="Pfam" id="PF07478">
    <property type="entry name" value="Dala_Dala_lig_C"/>
    <property type="match status" value="1"/>
</dbReference>
<dbReference type="PROSITE" id="PS00843">
    <property type="entry name" value="DALA_DALA_LIGASE_1"/>
    <property type="match status" value="1"/>
</dbReference>
<dbReference type="PANTHER" id="PTHR23132">
    <property type="entry name" value="D-ALANINE--D-ALANINE LIGASE"/>
    <property type="match status" value="1"/>
</dbReference>
<dbReference type="GO" id="GO:0008716">
    <property type="term" value="F:D-alanine-D-alanine ligase activity"/>
    <property type="evidence" value="ECO:0007669"/>
    <property type="project" value="UniProtKB-UniRule"/>
</dbReference>
<dbReference type="NCBIfam" id="NF002528">
    <property type="entry name" value="PRK01966.1-4"/>
    <property type="match status" value="1"/>
</dbReference>
<keyword evidence="7 14" id="KW-0460">Magnesium</keyword>
<organism evidence="17 18">
    <name type="scientific">Bianquea renquensis</name>
    <dbReference type="NCBI Taxonomy" id="2763661"/>
    <lineage>
        <taxon>Bacteria</taxon>
        <taxon>Bacillati</taxon>
        <taxon>Bacillota</taxon>
        <taxon>Clostridia</taxon>
        <taxon>Eubacteriales</taxon>
        <taxon>Bianqueaceae</taxon>
        <taxon>Bianquea</taxon>
    </lineage>
</organism>
<feature type="domain" description="ATP-grasp" evidence="16">
    <location>
        <begin position="140"/>
        <end position="351"/>
    </location>
</feature>
<dbReference type="InterPro" id="IPR011095">
    <property type="entry name" value="Dala_Dala_lig_C"/>
</dbReference>
<dbReference type="NCBIfam" id="TIGR01205">
    <property type="entry name" value="D_ala_D_alaTIGR"/>
    <property type="match status" value="1"/>
</dbReference>
<dbReference type="GO" id="GO:0005524">
    <property type="term" value="F:ATP binding"/>
    <property type="evidence" value="ECO:0007669"/>
    <property type="project" value="UniProtKB-UniRule"/>
</dbReference>